<dbReference type="AlphaFoldDB" id="A0A917XTT5"/>
<dbReference type="InterPro" id="IPR023465">
    <property type="entry name" value="Riboflavin_kinase_dom_sf"/>
</dbReference>
<reference evidence="9" key="1">
    <citation type="journal article" date="2014" name="Int. J. Syst. Evol. Microbiol.">
        <title>Complete genome sequence of Corynebacterium casei LMG S-19264T (=DSM 44701T), isolated from a smear-ripened cheese.</title>
        <authorList>
            <consortium name="US DOE Joint Genome Institute (JGI-PGF)"/>
            <person name="Walter F."/>
            <person name="Albersmeier A."/>
            <person name="Kalinowski J."/>
            <person name="Ruckert C."/>
        </authorList>
    </citation>
    <scope>NUCLEOTIDE SEQUENCE</scope>
    <source>
        <strain evidence="9">JCM 17251</strain>
    </source>
</reference>
<evidence type="ECO:0000259" key="8">
    <source>
        <dbReference type="Pfam" id="PF01687"/>
    </source>
</evidence>
<evidence type="ECO:0000256" key="7">
    <source>
        <dbReference type="ARBA" id="ARBA00047880"/>
    </source>
</evidence>
<proteinExistence type="predicted"/>
<evidence type="ECO:0000256" key="1">
    <source>
        <dbReference type="ARBA" id="ARBA00012105"/>
    </source>
</evidence>
<dbReference type="EMBL" id="BMOS01000003">
    <property type="protein sequence ID" value="GGN51946.1"/>
    <property type="molecule type" value="Genomic_DNA"/>
</dbReference>
<keyword evidence="6" id="KW-0067">ATP-binding</keyword>
<evidence type="ECO:0000256" key="3">
    <source>
        <dbReference type="ARBA" id="ARBA00022643"/>
    </source>
</evidence>
<evidence type="ECO:0000256" key="4">
    <source>
        <dbReference type="ARBA" id="ARBA00022679"/>
    </source>
</evidence>
<protein>
    <recommendedName>
        <fullName evidence="1">riboflavin kinase</fullName>
        <ecNumber evidence="1">2.7.1.26</ecNumber>
    </recommendedName>
</protein>
<dbReference type="Proteomes" id="UP000624041">
    <property type="component" value="Unassembled WGS sequence"/>
</dbReference>
<dbReference type="SUPFAM" id="SSF82114">
    <property type="entry name" value="Riboflavin kinase-like"/>
    <property type="match status" value="1"/>
</dbReference>
<dbReference type="Pfam" id="PF01687">
    <property type="entry name" value="Flavokinase"/>
    <property type="match status" value="1"/>
</dbReference>
<dbReference type="InterPro" id="IPR015865">
    <property type="entry name" value="Riboflavin_kinase_bac/euk"/>
</dbReference>
<reference evidence="9" key="2">
    <citation type="submission" date="2020-09" db="EMBL/GenBank/DDBJ databases">
        <authorList>
            <person name="Sun Q."/>
            <person name="Ohkuma M."/>
        </authorList>
    </citation>
    <scope>NUCLEOTIDE SEQUENCE</scope>
    <source>
        <strain evidence="9">JCM 17251</strain>
    </source>
</reference>
<keyword evidence="4" id="KW-0808">Transferase</keyword>
<evidence type="ECO:0000256" key="5">
    <source>
        <dbReference type="ARBA" id="ARBA00022741"/>
    </source>
</evidence>
<gene>
    <name evidence="9" type="ORF">GCM10007971_07000</name>
</gene>
<keyword evidence="2" id="KW-0285">Flavoprotein</keyword>
<comment type="caution">
    <text evidence="9">The sequence shown here is derived from an EMBL/GenBank/DDBJ whole genome shotgun (WGS) entry which is preliminary data.</text>
</comment>
<evidence type="ECO:0000256" key="2">
    <source>
        <dbReference type="ARBA" id="ARBA00022630"/>
    </source>
</evidence>
<evidence type="ECO:0000313" key="9">
    <source>
        <dbReference type="EMBL" id="GGN51946.1"/>
    </source>
</evidence>
<keyword evidence="10" id="KW-1185">Reference proteome</keyword>
<dbReference type="GO" id="GO:0009231">
    <property type="term" value="P:riboflavin biosynthetic process"/>
    <property type="evidence" value="ECO:0007669"/>
    <property type="project" value="InterPro"/>
</dbReference>
<dbReference type="RefSeq" id="WP_188856037.1">
    <property type="nucleotide sequence ID" value="NZ_BMOS01000003.1"/>
</dbReference>
<name>A0A917XTT5_9BACI</name>
<organism evidence="9 10">
    <name type="scientific">Oceanobacillus indicireducens</name>
    <dbReference type="NCBI Taxonomy" id="1004261"/>
    <lineage>
        <taxon>Bacteria</taxon>
        <taxon>Bacillati</taxon>
        <taxon>Bacillota</taxon>
        <taxon>Bacilli</taxon>
        <taxon>Bacillales</taxon>
        <taxon>Bacillaceae</taxon>
        <taxon>Oceanobacillus</taxon>
    </lineage>
</organism>
<feature type="domain" description="Riboflavin kinase" evidence="8">
    <location>
        <begin position="12"/>
        <end position="118"/>
    </location>
</feature>
<sequence>MNKADPTVACLYQTQGTISQENIRSKFLDYQIADINIHPDIPLPTTGYHPISIKISGKWYEAVASIVTIPGEENDKKVKVYIRNFEQQLQACNVLLSWNNYVIPSTKQKRRDELPAAISL</sequence>
<evidence type="ECO:0000313" key="10">
    <source>
        <dbReference type="Proteomes" id="UP000624041"/>
    </source>
</evidence>
<dbReference type="GO" id="GO:0005524">
    <property type="term" value="F:ATP binding"/>
    <property type="evidence" value="ECO:0007669"/>
    <property type="project" value="UniProtKB-KW"/>
</dbReference>
<dbReference type="GO" id="GO:0008531">
    <property type="term" value="F:riboflavin kinase activity"/>
    <property type="evidence" value="ECO:0007669"/>
    <property type="project" value="UniProtKB-EC"/>
</dbReference>
<comment type="catalytic activity">
    <reaction evidence="7">
        <text>riboflavin + ATP = FMN + ADP + H(+)</text>
        <dbReference type="Rhea" id="RHEA:14357"/>
        <dbReference type="ChEBI" id="CHEBI:15378"/>
        <dbReference type="ChEBI" id="CHEBI:30616"/>
        <dbReference type="ChEBI" id="CHEBI:57986"/>
        <dbReference type="ChEBI" id="CHEBI:58210"/>
        <dbReference type="ChEBI" id="CHEBI:456216"/>
        <dbReference type="EC" id="2.7.1.26"/>
    </reaction>
</comment>
<keyword evidence="5" id="KW-0547">Nucleotide-binding</keyword>
<dbReference type="EC" id="2.7.1.26" evidence="1"/>
<evidence type="ECO:0000256" key="6">
    <source>
        <dbReference type="ARBA" id="ARBA00022840"/>
    </source>
</evidence>
<accession>A0A917XTT5</accession>
<keyword evidence="3" id="KW-0288">FMN</keyword>